<dbReference type="GO" id="GO:0015937">
    <property type="term" value="P:coenzyme A biosynthetic process"/>
    <property type="evidence" value="ECO:0007669"/>
    <property type="project" value="UniProtKB-UniRule"/>
</dbReference>
<dbReference type="EC" id="2.7.1.24" evidence="5 6"/>
<comment type="subcellular location">
    <subcellularLocation>
        <location evidence="5">Cytoplasm</location>
    </subcellularLocation>
</comment>
<evidence type="ECO:0000256" key="5">
    <source>
        <dbReference type="HAMAP-Rule" id="MF_00376"/>
    </source>
</evidence>
<sequence length="196" mass="22421">MKKIGITGGIGAGKSLICEVFNLLGVPNYPADYRAKWLQSNDPELKKLIVINFGNEAYLNNGELNREYLSKAVFNDDKKLKTLNGLVHPAVAKDFEYWCDKHSDKAYVLKEAALLYETGSYKQLDATINVHANQELRIERTLKRDPQRTKESVLSIMNKQFSDQKRLNLADHIIYNDESRSVILQVIKLHEELVNL</sequence>
<dbReference type="PROSITE" id="PS51219">
    <property type="entry name" value="DPCK"/>
    <property type="match status" value="1"/>
</dbReference>
<organism evidence="7 9">
    <name type="scientific">Marivirga arenosa</name>
    <dbReference type="NCBI Taxonomy" id="3059076"/>
    <lineage>
        <taxon>Bacteria</taxon>
        <taxon>Pseudomonadati</taxon>
        <taxon>Bacteroidota</taxon>
        <taxon>Cytophagia</taxon>
        <taxon>Cytophagales</taxon>
        <taxon>Marivirgaceae</taxon>
        <taxon>Marivirga</taxon>
    </lineage>
</organism>
<keyword evidence="2 5" id="KW-0547">Nucleotide-binding</keyword>
<dbReference type="Proteomes" id="UP001232019">
    <property type="component" value="Chromosome"/>
</dbReference>
<evidence type="ECO:0000256" key="2">
    <source>
        <dbReference type="ARBA" id="ARBA00022741"/>
    </source>
</evidence>
<evidence type="ECO:0000313" key="8">
    <source>
        <dbReference type="EMBL" id="WNB18182.1"/>
    </source>
</evidence>
<dbReference type="RefSeq" id="WP_308357790.1">
    <property type="nucleotide sequence ID" value="NZ_CP129968.2"/>
</dbReference>
<dbReference type="InterPro" id="IPR001977">
    <property type="entry name" value="Depp_CoAkinase"/>
</dbReference>
<evidence type="ECO:0000313" key="7">
    <source>
        <dbReference type="EMBL" id="WMN07611.1"/>
    </source>
</evidence>
<dbReference type="AlphaFoldDB" id="A0AA51R9G5"/>
<reference evidence="7 9" key="1">
    <citation type="submission" date="2023-08" db="EMBL/GenBank/DDBJ databases">
        <title>Comparative genomics and taxonomic characterization of three novel marine species of genus Marivirga.</title>
        <authorList>
            <person name="Muhammad N."/>
            <person name="Kim S.-G."/>
        </authorList>
    </citation>
    <scope>NUCLEOTIDE SEQUENCE [LARGE SCALE GENOMIC DNA]</scope>
    <source>
        <strain evidence="7 9">ABR2-2</strain>
        <strain evidence="8">BKB1-2</strain>
    </source>
</reference>
<evidence type="ECO:0000256" key="3">
    <source>
        <dbReference type="ARBA" id="ARBA00022840"/>
    </source>
</evidence>
<dbReference type="InterPro" id="IPR027417">
    <property type="entry name" value="P-loop_NTPase"/>
</dbReference>
<accession>A0AA51ZWT9</accession>
<dbReference type="EMBL" id="CP129970">
    <property type="protein sequence ID" value="WMN07611.1"/>
    <property type="molecule type" value="Genomic_DNA"/>
</dbReference>
<keyword evidence="4 5" id="KW-0173">Coenzyme A biosynthesis</keyword>
<comment type="function">
    <text evidence="5">Catalyzes the phosphorylation of the 3'-hydroxyl group of dephosphocoenzyme A to form coenzyme A.</text>
</comment>
<dbReference type="EMBL" id="CP129968">
    <property type="protein sequence ID" value="WNB18182.1"/>
    <property type="molecule type" value="Genomic_DNA"/>
</dbReference>
<keyword evidence="5 7" id="KW-0418">Kinase</keyword>
<proteinExistence type="inferred from homology"/>
<dbReference type="CDD" id="cd02022">
    <property type="entry name" value="DPCK"/>
    <property type="match status" value="1"/>
</dbReference>
<dbReference type="Pfam" id="PF01121">
    <property type="entry name" value="CoaE"/>
    <property type="match status" value="1"/>
</dbReference>
<comment type="catalytic activity">
    <reaction evidence="5">
        <text>3'-dephospho-CoA + ATP = ADP + CoA + H(+)</text>
        <dbReference type="Rhea" id="RHEA:18245"/>
        <dbReference type="ChEBI" id="CHEBI:15378"/>
        <dbReference type="ChEBI" id="CHEBI:30616"/>
        <dbReference type="ChEBI" id="CHEBI:57287"/>
        <dbReference type="ChEBI" id="CHEBI:57328"/>
        <dbReference type="ChEBI" id="CHEBI:456216"/>
        <dbReference type="EC" id="2.7.1.24"/>
    </reaction>
</comment>
<dbReference type="SUPFAM" id="SSF52540">
    <property type="entry name" value="P-loop containing nucleoside triphosphate hydrolases"/>
    <property type="match status" value="1"/>
</dbReference>
<dbReference type="PANTHER" id="PTHR10695">
    <property type="entry name" value="DEPHOSPHO-COA KINASE-RELATED"/>
    <property type="match status" value="1"/>
</dbReference>
<dbReference type="GO" id="GO:0005737">
    <property type="term" value="C:cytoplasm"/>
    <property type="evidence" value="ECO:0007669"/>
    <property type="project" value="UniProtKB-SubCell"/>
</dbReference>
<dbReference type="KEGG" id="marp:QYS47_29450"/>
<keyword evidence="9" id="KW-1185">Reference proteome</keyword>
<accession>A0AA51R9G5</accession>
<dbReference type="Proteomes" id="UP001244443">
    <property type="component" value="Chromosome"/>
</dbReference>
<dbReference type="GO" id="GO:0005524">
    <property type="term" value="F:ATP binding"/>
    <property type="evidence" value="ECO:0007669"/>
    <property type="project" value="UniProtKB-UniRule"/>
</dbReference>
<evidence type="ECO:0000256" key="1">
    <source>
        <dbReference type="ARBA" id="ARBA00009018"/>
    </source>
</evidence>
<keyword evidence="5" id="KW-0963">Cytoplasm</keyword>
<dbReference type="NCBIfam" id="TIGR00152">
    <property type="entry name" value="dephospho-CoA kinase"/>
    <property type="match status" value="1"/>
</dbReference>
<comment type="similarity">
    <text evidence="1 5">Belongs to the CoaE family.</text>
</comment>
<evidence type="ECO:0000256" key="4">
    <source>
        <dbReference type="ARBA" id="ARBA00022993"/>
    </source>
</evidence>
<dbReference type="GO" id="GO:0004140">
    <property type="term" value="F:dephospho-CoA kinase activity"/>
    <property type="evidence" value="ECO:0007669"/>
    <property type="project" value="UniProtKB-UniRule"/>
</dbReference>
<evidence type="ECO:0000313" key="9">
    <source>
        <dbReference type="Proteomes" id="UP001244443"/>
    </source>
</evidence>
<gene>
    <name evidence="5 7" type="primary">coaE</name>
    <name evidence="8" type="ORF">QYS47_29450</name>
    <name evidence="7" type="ORF">QYS48_29335</name>
</gene>
<dbReference type="PANTHER" id="PTHR10695:SF46">
    <property type="entry name" value="BIFUNCTIONAL COENZYME A SYNTHASE-RELATED"/>
    <property type="match status" value="1"/>
</dbReference>
<comment type="pathway">
    <text evidence="5">Cofactor biosynthesis; coenzyme A biosynthesis; CoA from (R)-pantothenate: step 5/5.</text>
</comment>
<dbReference type="Gene3D" id="3.40.50.300">
    <property type="entry name" value="P-loop containing nucleotide triphosphate hydrolases"/>
    <property type="match status" value="1"/>
</dbReference>
<evidence type="ECO:0000256" key="6">
    <source>
        <dbReference type="NCBIfam" id="TIGR00152"/>
    </source>
</evidence>
<name>A0AA51R9G5_9BACT</name>
<keyword evidence="3 5" id="KW-0067">ATP-binding</keyword>
<dbReference type="HAMAP" id="MF_00376">
    <property type="entry name" value="Dephospho_CoA_kinase"/>
    <property type="match status" value="1"/>
</dbReference>
<protein>
    <recommendedName>
        <fullName evidence="5 6">Dephospho-CoA kinase</fullName>
        <ecNumber evidence="5 6">2.7.1.24</ecNumber>
    </recommendedName>
    <alternativeName>
        <fullName evidence="5">Dephosphocoenzyme A kinase</fullName>
    </alternativeName>
</protein>
<feature type="binding site" evidence="5">
    <location>
        <begin position="11"/>
        <end position="16"/>
    </location>
    <ligand>
        <name>ATP</name>
        <dbReference type="ChEBI" id="CHEBI:30616"/>
    </ligand>
</feature>
<keyword evidence="5 7" id="KW-0808">Transferase</keyword>